<dbReference type="Gene3D" id="2.60.120.170">
    <property type="match status" value="1"/>
</dbReference>
<evidence type="ECO:0000256" key="6">
    <source>
        <dbReference type="ARBA" id="ARBA00022770"/>
    </source>
</evidence>
<keyword evidence="7" id="KW-0946">Virion</keyword>
<reference evidence="11" key="2">
    <citation type="journal article" date="2007" name="Virus Genes">
        <title>Molecular analysis of six segments of tobacco leaf enation virus, a novel phytoreovirus from tobacco.</title>
        <authorList>
            <person name="Picton A."/>
            <person name="Potgieter C."/>
            <person name="Rey M.E."/>
        </authorList>
    </citation>
    <scope>NUCLEOTIDE SEQUENCE</scope>
</reference>
<dbReference type="GO" id="GO:0039624">
    <property type="term" value="C:viral outer capsid"/>
    <property type="evidence" value="ECO:0007669"/>
    <property type="project" value="UniProtKB-KW"/>
</dbReference>
<comment type="subcellular location">
    <subcellularLocation>
        <location evidence="1">Host cytoplasm</location>
    </subcellularLocation>
    <subcellularLocation>
        <location evidence="2">Virion</location>
    </subcellularLocation>
</comment>
<evidence type="ECO:0000313" key="11">
    <source>
        <dbReference type="EMBL" id="AAT97065.1"/>
    </source>
</evidence>
<dbReference type="InterPro" id="IPR008935">
    <property type="entry name" value="Virus_capsid_a-hlx_vir"/>
</dbReference>
<evidence type="ECO:0000256" key="3">
    <source>
        <dbReference type="ARBA" id="ARBA00006467"/>
    </source>
</evidence>
<keyword evidence="10" id="KW-0472">Membrane</keyword>
<evidence type="ECO:0000256" key="1">
    <source>
        <dbReference type="ARBA" id="ARBA00004192"/>
    </source>
</evidence>
<evidence type="ECO:0000256" key="2">
    <source>
        <dbReference type="ARBA" id="ARBA00004328"/>
    </source>
</evidence>
<protein>
    <recommendedName>
        <fullName evidence="4">Outer capsid protein P8</fullName>
    </recommendedName>
    <alternativeName>
        <fullName evidence="9">Structural protein P8</fullName>
    </alternativeName>
</protein>
<keyword evidence="6" id="KW-1152">Outer capsid protein</keyword>
<organism evidence="11">
    <name type="scientific">Tobacco leaf enation phytoreovirus</name>
    <dbReference type="NCBI Taxonomy" id="288891"/>
    <lineage>
        <taxon>Viruses</taxon>
        <taxon>Riboviria</taxon>
        <taxon>Orthornavirae</taxon>
        <taxon>Duplornaviricota</taxon>
        <taxon>Resentoviricetes</taxon>
        <taxon>Reovirales</taxon>
        <taxon>Sedoreoviridae</taxon>
        <taxon>Phytoreovirus</taxon>
    </lineage>
</organism>
<evidence type="ECO:0000256" key="7">
    <source>
        <dbReference type="ARBA" id="ARBA00022844"/>
    </source>
</evidence>
<dbReference type="GO" id="GO:0019064">
    <property type="term" value="P:fusion of virus membrane with host plasma membrane"/>
    <property type="evidence" value="ECO:0007669"/>
    <property type="project" value="InterPro"/>
</dbReference>
<dbReference type="InterPro" id="IPR009807">
    <property type="entry name" value="Phytoreo_P8"/>
</dbReference>
<dbReference type="GO" id="GO:0019031">
    <property type="term" value="C:viral envelope"/>
    <property type="evidence" value="ECO:0007669"/>
    <property type="project" value="InterPro"/>
</dbReference>
<reference evidence="11" key="1">
    <citation type="submission" date="2004-04" db="EMBL/GenBank/DDBJ databases">
        <authorList>
            <person name="Picton A.C.P."/>
            <person name="Potgieter A.C."/>
            <person name="Rey M.E.C."/>
        </authorList>
    </citation>
    <scope>NUCLEOTIDE SEQUENCE</scope>
</reference>
<proteinExistence type="inferred from homology"/>
<sequence length="427" mass="47218">MSRQAWIETSALVESISSYIVDSFGESFSGLTISDVTTLANLMGQLSLGDVGFLNDLRTPLQTMSNQFIDFISTTDRCNFMLRPAWFDSDVIPAVTDNFIVDYVKTRFSNPISDTLRQMNNLSIFPKQALQVMSSQNAVMKALEPPYLSPVDPRRLARATAGANSGNYTRRRALATVLGGGAVPEDFVVAEKDKIIIGRRSLNPLPAAQYDINVPQYWQCLSVTNARISFVNSFIGSPITNVDVNVANGANVVANIRVPTDANDMAVDSDAIVSFSFSGGIVTVVTNVPLTGFAIAIEGDFHFQMNRCQSYYTGTSIVMANIPVDDFGLTGLLEPFRNRLMACGQSEIFSDAMNRLTMALLSNYCPDVQGIELIAFTSPWYRMSERFGTIVSFNQAGFNLERKRLIVRHLWIIMSFIAVFGRYYNTT</sequence>
<evidence type="ECO:0000256" key="5">
    <source>
        <dbReference type="ARBA" id="ARBA00022561"/>
    </source>
</evidence>
<dbReference type="InterPro" id="IPR008980">
    <property type="entry name" value="Capsid_hemagglutn"/>
</dbReference>
<dbReference type="SUPFAM" id="SSF48345">
    <property type="entry name" value="A virus capsid protein alpha-helical domain"/>
    <property type="match status" value="1"/>
</dbReference>
<comment type="similarity">
    <text evidence="3">Belongs to the phytoreovirus outer capsid protein P8 family.</text>
</comment>
<dbReference type="Pfam" id="PF07124">
    <property type="entry name" value="Phytoreo_P8"/>
    <property type="match status" value="1"/>
</dbReference>
<feature type="transmembrane region" description="Helical" evidence="10">
    <location>
        <begin position="405"/>
        <end position="424"/>
    </location>
</feature>
<name>A2RQI5_9REOV</name>
<evidence type="ECO:0000256" key="8">
    <source>
        <dbReference type="ARBA" id="ARBA00023200"/>
    </source>
</evidence>
<dbReference type="SUPFAM" id="SSF49818">
    <property type="entry name" value="Viral protein domain"/>
    <property type="match status" value="1"/>
</dbReference>
<keyword evidence="10" id="KW-1133">Transmembrane helix</keyword>
<accession>A2RQI5</accession>
<keyword evidence="8" id="KW-1035">Host cytoplasm</keyword>
<dbReference type="GO" id="GO:0046789">
    <property type="term" value="F:host cell surface receptor binding"/>
    <property type="evidence" value="ECO:0007669"/>
    <property type="project" value="InterPro"/>
</dbReference>
<dbReference type="GO" id="GO:0005198">
    <property type="term" value="F:structural molecule activity"/>
    <property type="evidence" value="ECO:0007669"/>
    <property type="project" value="InterPro"/>
</dbReference>
<dbReference type="GO" id="GO:0030430">
    <property type="term" value="C:host cell cytoplasm"/>
    <property type="evidence" value="ECO:0007669"/>
    <property type="project" value="UniProtKB-SubCell"/>
</dbReference>
<dbReference type="EMBL" id="AY587759">
    <property type="protein sequence ID" value="AAT97065.1"/>
    <property type="molecule type" value="Genomic_RNA"/>
</dbReference>
<keyword evidence="5" id="KW-0167">Capsid protein</keyword>
<keyword evidence="10" id="KW-0812">Transmembrane</keyword>
<evidence type="ECO:0000256" key="9">
    <source>
        <dbReference type="ARBA" id="ARBA00030814"/>
    </source>
</evidence>
<evidence type="ECO:0000256" key="10">
    <source>
        <dbReference type="SAM" id="Phobius"/>
    </source>
</evidence>
<evidence type="ECO:0000256" key="4">
    <source>
        <dbReference type="ARBA" id="ARBA00016500"/>
    </source>
</evidence>